<comment type="similarity">
    <text evidence="9">Belongs to the ABC transporter superfamily. Drug exporter-1 (DrugE1) (TC 3.A.1.105) family.</text>
</comment>
<dbReference type="PANTHER" id="PTHR42711:SF19">
    <property type="entry name" value="DOXORUBICIN RESISTANCE ATP-BINDING PROTEIN DRRA"/>
    <property type="match status" value="1"/>
</dbReference>
<keyword evidence="2" id="KW-0813">Transport</keyword>
<evidence type="ECO:0000313" key="11">
    <source>
        <dbReference type="EMBL" id="SDY86469.1"/>
    </source>
</evidence>
<keyword evidence="12" id="KW-1185">Reference proteome</keyword>
<evidence type="ECO:0000256" key="7">
    <source>
        <dbReference type="ARBA" id="ARBA00023136"/>
    </source>
</evidence>
<keyword evidence="4" id="KW-0547">Nucleotide-binding</keyword>
<evidence type="ECO:0000256" key="5">
    <source>
        <dbReference type="ARBA" id="ARBA00022840"/>
    </source>
</evidence>
<keyword evidence="6" id="KW-1278">Translocase</keyword>
<keyword evidence="8" id="KW-0046">Antibiotic resistance</keyword>
<dbReference type="EMBL" id="FNQB01000001">
    <property type="protein sequence ID" value="SDY86469.1"/>
    <property type="molecule type" value="Genomic_DNA"/>
</dbReference>
<reference evidence="12" key="1">
    <citation type="submission" date="2016-10" db="EMBL/GenBank/DDBJ databases">
        <authorList>
            <person name="Varghese N."/>
            <person name="Submissions S."/>
        </authorList>
    </citation>
    <scope>NUCLEOTIDE SEQUENCE [LARGE SCALE GENOMIC DNA]</scope>
    <source>
        <strain evidence="12">DSM 44718</strain>
    </source>
</reference>
<evidence type="ECO:0000256" key="4">
    <source>
        <dbReference type="ARBA" id="ARBA00022741"/>
    </source>
</evidence>
<evidence type="ECO:0000256" key="8">
    <source>
        <dbReference type="ARBA" id="ARBA00023251"/>
    </source>
</evidence>
<evidence type="ECO:0000256" key="9">
    <source>
        <dbReference type="ARBA" id="ARBA00049985"/>
    </source>
</evidence>
<dbReference type="InterPro" id="IPR017871">
    <property type="entry name" value="ABC_transporter-like_CS"/>
</dbReference>
<dbReference type="InterPro" id="IPR025302">
    <property type="entry name" value="DrrA1/2-like_C"/>
</dbReference>
<keyword evidence="7" id="KW-0472">Membrane</keyword>
<dbReference type="GO" id="GO:1900753">
    <property type="term" value="P:doxorubicin transport"/>
    <property type="evidence" value="ECO:0007669"/>
    <property type="project" value="InterPro"/>
</dbReference>
<dbReference type="InterPro" id="IPR003439">
    <property type="entry name" value="ABC_transporter-like_ATP-bd"/>
</dbReference>
<dbReference type="Gene3D" id="3.40.50.300">
    <property type="entry name" value="P-loop containing nucleotide triphosphate hydrolases"/>
    <property type="match status" value="1"/>
</dbReference>
<evidence type="ECO:0000313" key="12">
    <source>
        <dbReference type="Proteomes" id="UP000199632"/>
    </source>
</evidence>
<dbReference type="InterPro" id="IPR050763">
    <property type="entry name" value="ABC_transporter_ATP-binding"/>
</dbReference>
<feature type="domain" description="ABC transporter" evidence="10">
    <location>
        <begin position="6"/>
        <end position="236"/>
    </location>
</feature>
<dbReference type="PROSITE" id="PS00211">
    <property type="entry name" value="ABC_TRANSPORTER_1"/>
    <property type="match status" value="1"/>
</dbReference>
<dbReference type="SUPFAM" id="SSF52540">
    <property type="entry name" value="P-loop containing nucleoside triphosphate hydrolases"/>
    <property type="match status" value="1"/>
</dbReference>
<dbReference type="Pfam" id="PF13732">
    <property type="entry name" value="DrrA1-3_C"/>
    <property type="match status" value="1"/>
</dbReference>
<dbReference type="RefSeq" id="WP_090789432.1">
    <property type="nucleotide sequence ID" value="NZ_BOND01000027.1"/>
</dbReference>
<dbReference type="GO" id="GO:0005524">
    <property type="term" value="F:ATP binding"/>
    <property type="evidence" value="ECO:0007669"/>
    <property type="project" value="UniProtKB-KW"/>
</dbReference>
<name>A0A1H3NE57_9ACTN</name>
<dbReference type="Proteomes" id="UP000199632">
    <property type="component" value="Unassembled WGS sequence"/>
</dbReference>
<proteinExistence type="inferred from homology"/>
<dbReference type="OrthoDB" id="9804819at2"/>
<accession>A0A1H3NE57</accession>
<dbReference type="GO" id="GO:0016887">
    <property type="term" value="F:ATP hydrolysis activity"/>
    <property type="evidence" value="ECO:0007669"/>
    <property type="project" value="InterPro"/>
</dbReference>
<dbReference type="GO" id="GO:0046677">
    <property type="term" value="P:response to antibiotic"/>
    <property type="evidence" value="ECO:0007669"/>
    <property type="project" value="UniProtKB-KW"/>
</dbReference>
<keyword evidence="5 11" id="KW-0067">ATP-binding</keyword>
<comment type="subcellular location">
    <subcellularLocation>
        <location evidence="1">Cell membrane</location>
        <topology evidence="1">Peripheral membrane protein</topology>
        <orientation evidence="1">Cytoplasmic side</orientation>
    </subcellularLocation>
</comment>
<dbReference type="PANTHER" id="PTHR42711">
    <property type="entry name" value="ABC TRANSPORTER ATP-BINDING PROTEIN"/>
    <property type="match status" value="1"/>
</dbReference>
<organism evidence="11 12">
    <name type="scientific">Asanoa ishikariensis</name>
    <dbReference type="NCBI Taxonomy" id="137265"/>
    <lineage>
        <taxon>Bacteria</taxon>
        <taxon>Bacillati</taxon>
        <taxon>Actinomycetota</taxon>
        <taxon>Actinomycetes</taxon>
        <taxon>Micromonosporales</taxon>
        <taxon>Micromonosporaceae</taxon>
        <taxon>Asanoa</taxon>
    </lineage>
</organism>
<dbReference type="AlphaFoldDB" id="A0A1H3NE57"/>
<keyword evidence="3" id="KW-1003">Cell membrane</keyword>
<sequence>MQKLAIEAYGLVKRYGDVTALNGVDLTVEAGTVLGLLGPNGAGKTTAVRVLATLTRPDAGSAAVLGHDVTRDGHRVRQFIGLAGQHASVDEDLTGRHNLRLVGRLLGLSRRDTAARAATLLDEFGLADAGDRPVKTYSGGMRRRIDLAASLVNHPRVVFLDEPTTGLDPVARGALWDRIRALVAAGTTVLLTTQYLEEADALADEIVLVDHGRVAARGTPTALKRRLGTQTLDLRLADPARVDDAAALVAAVVGAVPTRLGERLSVPVTDGAMMPAVVRRLDEAGAEIAEIALHLPSLDDVFRALTTTEASVAA</sequence>
<evidence type="ECO:0000259" key="10">
    <source>
        <dbReference type="PROSITE" id="PS50893"/>
    </source>
</evidence>
<dbReference type="GO" id="GO:0043215">
    <property type="term" value="P:daunorubicin transport"/>
    <property type="evidence" value="ECO:0007669"/>
    <property type="project" value="InterPro"/>
</dbReference>
<evidence type="ECO:0000256" key="1">
    <source>
        <dbReference type="ARBA" id="ARBA00004413"/>
    </source>
</evidence>
<evidence type="ECO:0000256" key="2">
    <source>
        <dbReference type="ARBA" id="ARBA00022448"/>
    </source>
</evidence>
<dbReference type="InterPro" id="IPR003593">
    <property type="entry name" value="AAA+_ATPase"/>
</dbReference>
<dbReference type="GO" id="GO:0005886">
    <property type="term" value="C:plasma membrane"/>
    <property type="evidence" value="ECO:0007669"/>
    <property type="project" value="UniProtKB-SubCell"/>
</dbReference>
<dbReference type="PROSITE" id="PS50893">
    <property type="entry name" value="ABC_TRANSPORTER_2"/>
    <property type="match status" value="1"/>
</dbReference>
<evidence type="ECO:0000256" key="3">
    <source>
        <dbReference type="ARBA" id="ARBA00022475"/>
    </source>
</evidence>
<dbReference type="InterPro" id="IPR005894">
    <property type="entry name" value="DrrA"/>
</dbReference>
<protein>
    <submittedName>
        <fullName evidence="11">ABC-2 type transport system ATP-binding protein/oleandomycin transport system ATP-binding protein</fullName>
    </submittedName>
</protein>
<dbReference type="FunFam" id="3.40.50.300:FF:000589">
    <property type="entry name" value="ABC transporter, ATP-binding subunit"/>
    <property type="match status" value="1"/>
</dbReference>
<dbReference type="SMART" id="SM00382">
    <property type="entry name" value="AAA"/>
    <property type="match status" value="1"/>
</dbReference>
<dbReference type="STRING" id="137265.SAMN05421684_1976"/>
<dbReference type="InterPro" id="IPR027417">
    <property type="entry name" value="P-loop_NTPase"/>
</dbReference>
<dbReference type="NCBIfam" id="TIGR01188">
    <property type="entry name" value="drrA"/>
    <property type="match status" value="1"/>
</dbReference>
<evidence type="ECO:0000256" key="6">
    <source>
        <dbReference type="ARBA" id="ARBA00022967"/>
    </source>
</evidence>
<gene>
    <name evidence="11" type="ORF">SAMN05421684_1976</name>
</gene>
<dbReference type="Pfam" id="PF00005">
    <property type="entry name" value="ABC_tran"/>
    <property type="match status" value="1"/>
</dbReference>